<evidence type="ECO:0000313" key="3">
    <source>
        <dbReference type="Proteomes" id="UP001430953"/>
    </source>
</evidence>
<keyword evidence="1" id="KW-0812">Transmembrane</keyword>
<keyword evidence="1" id="KW-0472">Membrane</keyword>
<gene>
    <name evidence="2" type="ORF">PUN28_008559</name>
</gene>
<protein>
    <submittedName>
        <fullName evidence="2">Uncharacterized protein</fullName>
    </submittedName>
</protein>
<feature type="transmembrane region" description="Helical" evidence="1">
    <location>
        <begin position="139"/>
        <end position="161"/>
    </location>
</feature>
<evidence type="ECO:0000256" key="1">
    <source>
        <dbReference type="SAM" id="Phobius"/>
    </source>
</evidence>
<proteinExistence type="predicted"/>
<dbReference type="Proteomes" id="UP001430953">
    <property type="component" value="Unassembled WGS sequence"/>
</dbReference>
<dbReference type="EMBL" id="JADYXP020000007">
    <property type="protein sequence ID" value="KAL0120930.1"/>
    <property type="molecule type" value="Genomic_DNA"/>
</dbReference>
<keyword evidence="1" id="KW-1133">Transmembrane helix</keyword>
<accession>A0AAW2G3D4</accession>
<reference evidence="2 3" key="1">
    <citation type="submission" date="2023-03" db="EMBL/GenBank/DDBJ databases">
        <title>High recombination rates correlate with genetic variation in Cardiocondyla obscurior ants.</title>
        <authorList>
            <person name="Errbii M."/>
        </authorList>
    </citation>
    <scope>NUCLEOTIDE SEQUENCE [LARGE SCALE GENOMIC DNA]</scope>
    <source>
        <strain evidence="2">Alpha-2009</strain>
        <tissue evidence="2">Whole body</tissue>
    </source>
</reference>
<dbReference type="AlphaFoldDB" id="A0AAW2G3D4"/>
<comment type="caution">
    <text evidence="2">The sequence shown here is derived from an EMBL/GenBank/DDBJ whole genome shotgun (WGS) entry which is preliminary data.</text>
</comment>
<sequence length="211" mass="24267">MANKAAARKRASEILNWSRLRSWLCFRCASSGSCLLRANQKTNSYLILIPRPWNADVCARIKKQKKLIKTRLSTVVSSVCSLIVARRVQSIDWTALCQPMAIYRWNKKITLGSVVFDTVSDKRAYVIKKKKKKKKKSRWFIRPFIDILPIGIYQNIFSAILKTAFNINFNLPNIVMLISNLIKDSGFSGMCIDCEINSQNIKFLFDPLERV</sequence>
<evidence type="ECO:0000313" key="2">
    <source>
        <dbReference type="EMBL" id="KAL0120930.1"/>
    </source>
</evidence>
<name>A0AAW2G3D4_9HYME</name>
<organism evidence="2 3">
    <name type="scientific">Cardiocondyla obscurior</name>
    <dbReference type="NCBI Taxonomy" id="286306"/>
    <lineage>
        <taxon>Eukaryota</taxon>
        <taxon>Metazoa</taxon>
        <taxon>Ecdysozoa</taxon>
        <taxon>Arthropoda</taxon>
        <taxon>Hexapoda</taxon>
        <taxon>Insecta</taxon>
        <taxon>Pterygota</taxon>
        <taxon>Neoptera</taxon>
        <taxon>Endopterygota</taxon>
        <taxon>Hymenoptera</taxon>
        <taxon>Apocrita</taxon>
        <taxon>Aculeata</taxon>
        <taxon>Formicoidea</taxon>
        <taxon>Formicidae</taxon>
        <taxon>Myrmicinae</taxon>
        <taxon>Cardiocondyla</taxon>
    </lineage>
</organism>
<keyword evidence="3" id="KW-1185">Reference proteome</keyword>